<dbReference type="SMART" id="SM01234">
    <property type="entry name" value="Haemolytic"/>
    <property type="match status" value="1"/>
</dbReference>
<keyword evidence="1" id="KW-1003">Cell membrane</keyword>
<comment type="caution">
    <text evidence="2">The sequence shown here is derived from an EMBL/GenBank/DDBJ whole genome shotgun (WGS) entry which is preliminary data.</text>
</comment>
<evidence type="ECO:0000313" key="3">
    <source>
        <dbReference type="Proteomes" id="UP000231139"/>
    </source>
</evidence>
<dbReference type="HAMAP" id="MF_00386">
    <property type="entry name" value="UPF0161_YidD"/>
    <property type="match status" value="1"/>
</dbReference>
<dbReference type="Pfam" id="PF01809">
    <property type="entry name" value="YidD"/>
    <property type="match status" value="1"/>
</dbReference>
<reference evidence="2 3" key="1">
    <citation type="submission" date="2017-09" db="EMBL/GenBank/DDBJ databases">
        <title>Depth-based differentiation of microbial function through sediment-hosted aquifers and enrichment of novel symbionts in the deep terrestrial subsurface.</title>
        <authorList>
            <person name="Probst A.J."/>
            <person name="Ladd B."/>
            <person name="Jarett J.K."/>
            <person name="Geller-Mcgrath D.E."/>
            <person name="Sieber C.M."/>
            <person name="Emerson J.B."/>
            <person name="Anantharaman K."/>
            <person name="Thomas B.C."/>
            <person name="Malmstrom R."/>
            <person name="Stieglmeier M."/>
            <person name="Klingl A."/>
            <person name="Woyke T."/>
            <person name="Ryan C.M."/>
            <person name="Banfield J.F."/>
        </authorList>
    </citation>
    <scope>NUCLEOTIDE SEQUENCE [LARGE SCALE GENOMIC DNA]</scope>
    <source>
        <strain evidence="2">CG11_big_fil_rev_8_21_14_0_20_35_11</strain>
    </source>
</reference>
<dbReference type="PANTHER" id="PTHR33383">
    <property type="entry name" value="MEMBRANE PROTEIN INSERTION EFFICIENCY FACTOR-RELATED"/>
    <property type="match status" value="1"/>
</dbReference>
<dbReference type="NCBIfam" id="TIGR00278">
    <property type="entry name" value="membrane protein insertion efficiency factor YidD"/>
    <property type="match status" value="1"/>
</dbReference>
<dbReference type="InterPro" id="IPR002696">
    <property type="entry name" value="Membr_insert_effic_factor_YidD"/>
</dbReference>
<accession>A0A2H0MZN5</accession>
<evidence type="ECO:0000256" key="1">
    <source>
        <dbReference type="HAMAP-Rule" id="MF_00386"/>
    </source>
</evidence>
<organism evidence="2 3">
    <name type="scientific">Candidatus Nealsonbacteria bacterium CG11_big_fil_rev_8_21_14_0_20_35_11</name>
    <dbReference type="NCBI Taxonomy" id="1974713"/>
    <lineage>
        <taxon>Bacteria</taxon>
        <taxon>Candidatus Nealsoniibacteriota</taxon>
    </lineage>
</organism>
<sequence length="69" mass="8123">MIKNLFLNTIKFYQRFISPNLGQNCRFYPNCSEYTFLAIEKYGLFKGGWKGAKRILKCFPWHQGGIDLP</sequence>
<evidence type="ECO:0000313" key="2">
    <source>
        <dbReference type="EMBL" id="PIR02120.1"/>
    </source>
</evidence>
<protein>
    <recommendedName>
        <fullName evidence="1">Putative membrane protein insertion efficiency factor</fullName>
    </recommendedName>
</protein>
<dbReference type="AlphaFoldDB" id="A0A2H0MZN5"/>
<gene>
    <name evidence="2" type="ORF">COV62_02275</name>
</gene>
<keyword evidence="1" id="KW-0472">Membrane</keyword>
<comment type="subcellular location">
    <subcellularLocation>
        <location evidence="1">Cell membrane</location>
        <topology evidence="1">Peripheral membrane protein</topology>
        <orientation evidence="1">Cytoplasmic side</orientation>
    </subcellularLocation>
</comment>
<dbReference type="EMBL" id="PCWK01000051">
    <property type="protein sequence ID" value="PIR02120.1"/>
    <property type="molecule type" value="Genomic_DNA"/>
</dbReference>
<comment type="function">
    <text evidence="1">Could be involved in insertion of integral membrane proteins into the membrane.</text>
</comment>
<proteinExistence type="inferred from homology"/>
<comment type="similarity">
    <text evidence="1">Belongs to the UPF0161 family.</text>
</comment>
<dbReference type="Proteomes" id="UP000231139">
    <property type="component" value="Unassembled WGS sequence"/>
</dbReference>
<name>A0A2H0MZN5_9BACT</name>
<dbReference type="GO" id="GO:0005886">
    <property type="term" value="C:plasma membrane"/>
    <property type="evidence" value="ECO:0007669"/>
    <property type="project" value="UniProtKB-SubCell"/>
</dbReference>
<dbReference type="PANTHER" id="PTHR33383:SF1">
    <property type="entry name" value="MEMBRANE PROTEIN INSERTION EFFICIENCY FACTOR-RELATED"/>
    <property type="match status" value="1"/>
</dbReference>